<accession>A0A177WAY5</accession>
<name>A0A177WAY5_BATDL</name>
<dbReference type="VEuPathDB" id="FungiDB:BDEG_21294"/>
<feature type="region of interest" description="Disordered" evidence="1">
    <location>
        <begin position="1"/>
        <end position="106"/>
    </location>
</feature>
<sequence>MEDTQSDTNPSFNASVPDILQDSLAVPATEFPKELQTFQHDEYMPESNSINTQNSPPHPPEKSFKAKPAPNQLSPTIPSIHPKIKVKPAQTTRSTRSPSPLLFDAESVEKYRPVTNGHHDYAPCKPLHSHRGMDPGGFRAAIVILFL</sequence>
<dbReference type="Proteomes" id="UP000077115">
    <property type="component" value="Unassembled WGS sequence"/>
</dbReference>
<reference evidence="2 3" key="2">
    <citation type="submission" date="2016-05" db="EMBL/GenBank/DDBJ databases">
        <title>Lineage-specific infection strategies underlie the spectrum of fungal disease in amphibians.</title>
        <authorList>
            <person name="Cuomo C.A."/>
            <person name="Farrer R.A."/>
            <person name="James T."/>
            <person name="Longcore J."/>
            <person name="Birren B."/>
        </authorList>
    </citation>
    <scope>NUCLEOTIDE SEQUENCE [LARGE SCALE GENOMIC DNA]</scope>
    <source>
        <strain evidence="2 3">JEL423</strain>
    </source>
</reference>
<gene>
    <name evidence="2" type="ORF">BDEG_21294</name>
</gene>
<proteinExistence type="predicted"/>
<evidence type="ECO:0000313" key="2">
    <source>
        <dbReference type="EMBL" id="OAJ37249.1"/>
    </source>
</evidence>
<evidence type="ECO:0000256" key="1">
    <source>
        <dbReference type="SAM" id="MobiDB-lite"/>
    </source>
</evidence>
<evidence type="ECO:0000313" key="3">
    <source>
        <dbReference type="Proteomes" id="UP000077115"/>
    </source>
</evidence>
<feature type="compositionally biased region" description="Polar residues" evidence="1">
    <location>
        <begin position="46"/>
        <end position="55"/>
    </location>
</feature>
<feature type="compositionally biased region" description="Polar residues" evidence="1">
    <location>
        <begin position="1"/>
        <end position="14"/>
    </location>
</feature>
<dbReference type="AlphaFoldDB" id="A0A177WAY5"/>
<reference evidence="2 3" key="1">
    <citation type="submission" date="2006-10" db="EMBL/GenBank/DDBJ databases">
        <title>The Genome Sequence of Batrachochytrium dendrobatidis JEL423.</title>
        <authorList>
            <consortium name="The Broad Institute Genome Sequencing Platform"/>
            <person name="Birren B."/>
            <person name="Lander E."/>
            <person name="Galagan J."/>
            <person name="Cuomo C."/>
            <person name="Devon K."/>
            <person name="Jaffe D."/>
            <person name="Butler J."/>
            <person name="Alvarez P."/>
            <person name="Gnerre S."/>
            <person name="Grabherr M."/>
            <person name="Kleber M."/>
            <person name="Mauceli E."/>
            <person name="Brockman W."/>
            <person name="Young S."/>
            <person name="LaButti K."/>
            <person name="Sykes S."/>
            <person name="DeCaprio D."/>
            <person name="Crawford M."/>
            <person name="Koehrsen M."/>
            <person name="Engels R."/>
            <person name="Montgomery P."/>
            <person name="Pearson M."/>
            <person name="Howarth C."/>
            <person name="Larson L."/>
            <person name="White J."/>
            <person name="O'Leary S."/>
            <person name="Kodira C."/>
            <person name="Zeng Q."/>
            <person name="Yandava C."/>
            <person name="Alvarado L."/>
            <person name="Longcore J."/>
            <person name="James T."/>
        </authorList>
    </citation>
    <scope>NUCLEOTIDE SEQUENCE [LARGE SCALE GENOMIC DNA]</scope>
    <source>
        <strain evidence="2 3">JEL423</strain>
    </source>
</reference>
<feature type="compositionally biased region" description="Polar residues" evidence="1">
    <location>
        <begin position="89"/>
        <end position="98"/>
    </location>
</feature>
<organism evidence="2 3">
    <name type="scientific">Batrachochytrium dendrobatidis (strain JEL423)</name>
    <dbReference type="NCBI Taxonomy" id="403673"/>
    <lineage>
        <taxon>Eukaryota</taxon>
        <taxon>Fungi</taxon>
        <taxon>Fungi incertae sedis</taxon>
        <taxon>Chytridiomycota</taxon>
        <taxon>Chytridiomycota incertae sedis</taxon>
        <taxon>Chytridiomycetes</taxon>
        <taxon>Rhizophydiales</taxon>
        <taxon>Rhizophydiales incertae sedis</taxon>
        <taxon>Batrachochytrium</taxon>
    </lineage>
</organism>
<protein>
    <submittedName>
        <fullName evidence="2">Uncharacterized protein</fullName>
    </submittedName>
</protein>
<dbReference type="EMBL" id="DS022300">
    <property type="protein sequence ID" value="OAJ37249.1"/>
    <property type="molecule type" value="Genomic_DNA"/>
</dbReference>